<dbReference type="GO" id="GO:0071949">
    <property type="term" value="F:FAD binding"/>
    <property type="evidence" value="ECO:0007669"/>
    <property type="project" value="InterPro"/>
</dbReference>
<dbReference type="Gene3D" id="3.30.465.10">
    <property type="match status" value="1"/>
</dbReference>
<organism evidence="2 3">
    <name type="scientific">Candidatus Desulfolinea nitratireducens</name>
    <dbReference type="NCBI Taxonomy" id="2841698"/>
    <lineage>
        <taxon>Bacteria</taxon>
        <taxon>Bacillati</taxon>
        <taxon>Chloroflexota</taxon>
        <taxon>Anaerolineae</taxon>
        <taxon>Anaerolineales</taxon>
        <taxon>Anaerolineales incertae sedis</taxon>
        <taxon>Candidatus Desulfolinea</taxon>
    </lineage>
</organism>
<dbReference type="InterPro" id="IPR016169">
    <property type="entry name" value="FAD-bd_PCMH_sub2"/>
</dbReference>
<proteinExistence type="predicted"/>
<dbReference type="Proteomes" id="UP000614469">
    <property type="component" value="Unassembled WGS sequence"/>
</dbReference>
<dbReference type="EMBL" id="JACNJN010000055">
    <property type="protein sequence ID" value="MBC8334237.1"/>
    <property type="molecule type" value="Genomic_DNA"/>
</dbReference>
<dbReference type="SMART" id="SM01092">
    <property type="entry name" value="CO_deh_flav_C"/>
    <property type="match status" value="1"/>
</dbReference>
<dbReference type="AlphaFoldDB" id="A0A8J6NHM6"/>
<dbReference type="SUPFAM" id="SSF55447">
    <property type="entry name" value="CO dehydrogenase flavoprotein C-terminal domain-like"/>
    <property type="match status" value="1"/>
</dbReference>
<dbReference type="InterPro" id="IPR016166">
    <property type="entry name" value="FAD-bd_PCMH"/>
</dbReference>
<dbReference type="Pfam" id="PF00941">
    <property type="entry name" value="FAD_binding_5"/>
    <property type="match status" value="1"/>
</dbReference>
<dbReference type="GO" id="GO:0016491">
    <property type="term" value="F:oxidoreductase activity"/>
    <property type="evidence" value="ECO:0007669"/>
    <property type="project" value="InterPro"/>
</dbReference>
<evidence type="ECO:0000313" key="3">
    <source>
        <dbReference type="Proteomes" id="UP000614469"/>
    </source>
</evidence>
<reference evidence="2 3" key="1">
    <citation type="submission" date="2020-08" db="EMBL/GenBank/DDBJ databases">
        <title>Bridging the membrane lipid divide: bacteria of the FCB group superphylum have the potential to synthesize archaeal ether lipids.</title>
        <authorList>
            <person name="Villanueva L."/>
            <person name="Von Meijenfeldt F.A.B."/>
            <person name="Westbye A.B."/>
            <person name="Yadav S."/>
            <person name="Hopmans E.C."/>
            <person name="Dutilh B.E."/>
            <person name="Sinninghe Damste J.S."/>
        </authorList>
    </citation>
    <scope>NUCLEOTIDE SEQUENCE [LARGE SCALE GENOMIC DNA]</scope>
    <source>
        <strain evidence="2">NIOZ-UU36</strain>
    </source>
</reference>
<protein>
    <submittedName>
        <fullName evidence="2">FAD binding domain-containing protein</fullName>
    </submittedName>
</protein>
<dbReference type="PANTHER" id="PTHR42659:SF9">
    <property type="entry name" value="XANTHINE DEHYDROGENASE FAD-BINDING SUBUNIT XDHB-RELATED"/>
    <property type="match status" value="1"/>
</dbReference>
<comment type="caution">
    <text evidence="2">The sequence shown here is derived from an EMBL/GenBank/DDBJ whole genome shotgun (WGS) entry which is preliminary data.</text>
</comment>
<feature type="domain" description="FAD-binding PCMH-type" evidence="1">
    <location>
        <begin position="1"/>
        <end position="163"/>
    </location>
</feature>
<evidence type="ECO:0000259" key="1">
    <source>
        <dbReference type="PROSITE" id="PS51387"/>
    </source>
</evidence>
<dbReference type="InterPro" id="IPR051312">
    <property type="entry name" value="Diverse_Substr_Oxidored"/>
</dbReference>
<dbReference type="Gene3D" id="3.30.390.50">
    <property type="entry name" value="CO dehydrogenase flavoprotein, C-terminal domain"/>
    <property type="match status" value="1"/>
</dbReference>
<sequence length="251" mass="26864">MIIQYHRPKTLTEALTLISQPKTYPLGGGIKLTQFSEEEYAVVDLQALGLNNIQQKGNALDIGATSTLQSLLDSLHTPEALKKAIQHEASQNTRNSATIAGTLVASDGRSPFAMMMMGLDAKVSLSHSEKETESVQLGDLLPLREEMLENKLITQVSIPKNINAAYEYVARTKADKPIVCVALAQWAGGRTRLVIGGWGTSPSLAMDGKGAEGTEAAAKNACHDATDAWGSAEYRQDVAATLAQRCLAQIA</sequence>
<dbReference type="PANTHER" id="PTHR42659">
    <property type="entry name" value="XANTHINE DEHYDROGENASE SUBUNIT C-RELATED"/>
    <property type="match status" value="1"/>
</dbReference>
<evidence type="ECO:0000313" key="2">
    <source>
        <dbReference type="EMBL" id="MBC8334237.1"/>
    </source>
</evidence>
<dbReference type="SUPFAM" id="SSF56176">
    <property type="entry name" value="FAD-binding/transporter-associated domain-like"/>
    <property type="match status" value="1"/>
</dbReference>
<dbReference type="InterPro" id="IPR002346">
    <property type="entry name" value="Mopterin_DH_FAD-bd"/>
</dbReference>
<dbReference type="InterPro" id="IPR036318">
    <property type="entry name" value="FAD-bd_PCMH-like_sf"/>
</dbReference>
<dbReference type="InterPro" id="IPR036683">
    <property type="entry name" value="CO_DH_flav_C_dom_sf"/>
</dbReference>
<accession>A0A8J6NHM6</accession>
<gene>
    <name evidence="2" type="ORF">H8E29_03140</name>
</gene>
<dbReference type="PROSITE" id="PS51387">
    <property type="entry name" value="FAD_PCMH"/>
    <property type="match status" value="1"/>
</dbReference>
<name>A0A8J6NHM6_9CHLR</name>
<dbReference type="InterPro" id="IPR005107">
    <property type="entry name" value="CO_DH_flav_C"/>
</dbReference>